<dbReference type="GO" id="GO:0003723">
    <property type="term" value="F:RNA binding"/>
    <property type="evidence" value="ECO:0007669"/>
    <property type="project" value="UniProtKB-KW"/>
</dbReference>
<sequence>MDADKSPAGPPQSTTTLPAAKADGGPQELVHERDEDISSKSDRPAKRRKQNGRGRDRFNEGEERPPKRTGRKGLANHETQPLPDIHYYFEKGLRKVEPYPFEYRTYVKGRWMGRSLIETFEKEFQDKSSEYYRGAILSGKITINGQRIEPEYKPRNGDVMVHSIHRHEPPVTADPLEIVHEDEDLLVVNKPSSIPIHPSGRYHHNTMLHILRSPEFGYSNLFPVNRLDRLTSGICFVARNKETAQRLASEFAERTADKTYLCRVRGEFPPTQVVCKEPILTVSHKLGINVVSPEGKECSTVFDRLSYNGRTSVVQCKPYSGRTHQIRVHLQYLGYPVANDPIYCCDIWGQTMGKGGVDQEGYEKVIEKLTPHAFPQHKHRVLPTPGTEEVGSAADATADETAVAQEPSAEASDDIAKQEPAVEAFTLVKVSGCEECALRRMDPKPEQLQIWLHSWKCQFEGGGEEHATKMPAWAEADYDGDQVLEERFWKFGGKWDGLAAGVVIDDISA</sequence>
<dbReference type="AlphaFoldDB" id="A0AAD5TP02"/>
<comment type="caution">
    <text evidence="5">The sequence shown here is derived from an EMBL/GenBank/DDBJ whole genome shotgun (WGS) entry which is preliminary data.</text>
</comment>
<evidence type="ECO:0000313" key="6">
    <source>
        <dbReference type="Proteomes" id="UP001212152"/>
    </source>
</evidence>
<evidence type="ECO:0000256" key="1">
    <source>
        <dbReference type="PIRSR" id="PIRSR606225-1"/>
    </source>
</evidence>
<feature type="compositionally biased region" description="Basic and acidic residues" evidence="3">
    <location>
        <begin position="53"/>
        <end position="66"/>
    </location>
</feature>
<accession>A0AAD5TP02</accession>
<dbReference type="SUPFAM" id="SSF55120">
    <property type="entry name" value="Pseudouridine synthase"/>
    <property type="match status" value="1"/>
</dbReference>
<dbReference type="Gene3D" id="3.30.2350.10">
    <property type="entry name" value="Pseudouridine synthase"/>
    <property type="match status" value="1"/>
</dbReference>
<dbReference type="Proteomes" id="UP001212152">
    <property type="component" value="Unassembled WGS sequence"/>
</dbReference>
<evidence type="ECO:0000256" key="3">
    <source>
        <dbReference type="SAM" id="MobiDB-lite"/>
    </source>
</evidence>
<dbReference type="CDD" id="cd00165">
    <property type="entry name" value="S4"/>
    <property type="match status" value="1"/>
</dbReference>
<dbReference type="PANTHER" id="PTHR21600">
    <property type="entry name" value="MITOCHONDRIAL RNA PSEUDOURIDINE SYNTHASE"/>
    <property type="match status" value="1"/>
</dbReference>
<dbReference type="InterPro" id="IPR020103">
    <property type="entry name" value="PsdUridine_synth_cat_dom_sf"/>
</dbReference>
<organism evidence="5 6">
    <name type="scientific">Geranomyces variabilis</name>
    <dbReference type="NCBI Taxonomy" id="109894"/>
    <lineage>
        <taxon>Eukaryota</taxon>
        <taxon>Fungi</taxon>
        <taxon>Fungi incertae sedis</taxon>
        <taxon>Chytridiomycota</taxon>
        <taxon>Chytridiomycota incertae sedis</taxon>
        <taxon>Chytridiomycetes</taxon>
        <taxon>Spizellomycetales</taxon>
        <taxon>Powellomycetaceae</taxon>
        <taxon>Geranomyces</taxon>
    </lineage>
</organism>
<feature type="active site" evidence="1">
    <location>
        <position position="228"/>
    </location>
</feature>
<proteinExistence type="predicted"/>
<name>A0AAD5TP02_9FUNG</name>
<feature type="region of interest" description="Disordered" evidence="3">
    <location>
        <begin position="377"/>
        <end position="397"/>
    </location>
</feature>
<keyword evidence="6" id="KW-1185">Reference proteome</keyword>
<reference evidence="5" key="1">
    <citation type="submission" date="2020-05" db="EMBL/GenBank/DDBJ databases">
        <title>Phylogenomic resolution of chytrid fungi.</title>
        <authorList>
            <person name="Stajich J.E."/>
            <person name="Amses K."/>
            <person name="Simmons R."/>
            <person name="Seto K."/>
            <person name="Myers J."/>
            <person name="Bonds A."/>
            <person name="Quandt C.A."/>
            <person name="Barry K."/>
            <person name="Liu P."/>
            <person name="Grigoriev I."/>
            <person name="Longcore J.E."/>
            <person name="James T.Y."/>
        </authorList>
    </citation>
    <scope>NUCLEOTIDE SEQUENCE</scope>
    <source>
        <strain evidence="5">JEL0379</strain>
    </source>
</reference>
<dbReference type="InterPro" id="IPR050188">
    <property type="entry name" value="RluA_PseudoU_synthase"/>
</dbReference>
<dbReference type="PROSITE" id="PS50889">
    <property type="entry name" value="S4"/>
    <property type="match status" value="1"/>
</dbReference>
<dbReference type="EMBL" id="JADGJQ010000032">
    <property type="protein sequence ID" value="KAJ3177635.1"/>
    <property type="molecule type" value="Genomic_DNA"/>
</dbReference>
<dbReference type="Pfam" id="PF00849">
    <property type="entry name" value="PseudoU_synth_2"/>
    <property type="match status" value="1"/>
</dbReference>
<protein>
    <submittedName>
        <fullName evidence="5">RNA pseudouridylate synthase domain containing protein 2</fullName>
    </submittedName>
</protein>
<dbReference type="GO" id="GO:0000455">
    <property type="term" value="P:enzyme-directed rRNA pseudouridine synthesis"/>
    <property type="evidence" value="ECO:0007669"/>
    <property type="project" value="TreeGrafter"/>
</dbReference>
<feature type="domain" description="Pseudouridine synthase RsuA/RluA-like" evidence="4">
    <location>
        <begin position="184"/>
        <end position="331"/>
    </location>
</feature>
<dbReference type="InterPro" id="IPR006145">
    <property type="entry name" value="PsdUridine_synth_RsuA/RluA"/>
</dbReference>
<dbReference type="GO" id="GO:0009982">
    <property type="term" value="F:pseudouridine synthase activity"/>
    <property type="evidence" value="ECO:0007669"/>
    <property type="project" value="InterPro"/>
</dbReference>
<feature type="region of interest" description="Disordered" evidence="3">
    <location>
        <begin position="1"/>
        <end position="79"/>
    </location>
</feature>
<keyword evidence="2" id="KW-0694">RNA-binding</keyword>
<dbReference type="InterPro" id="IPR006225">
    <property type="entry name" value="PsdUridine_synth_RluC/D"/>
</dbReference>
<evidence type="ECO:0000313" key="5">
    <source>
        <dbReference type="EMBL" id="KAJ3177635.1"/>
    </source>
</evidence>
<dbReference type="NCBIfam" id="TIGR00005">
    <property type="entry name" value="rluA_subfam"/>
    <property type="match status" value="1"/>
</dbReference>
<dbReference type="PANTHER" id="PTHR21600:SF40">
    <property type="entry name" value="PSEUDOURIDYLATE SYNTHASE RPUSD2"/>
    <property type="match status" value="1"/>
</dbReference>
<dbReference type="CDD" id="cd02557">
    <property type="entry name" value="PseudoU_synth_ScRIB2"/>
    <property type="match status" value="1"/>
</dbReference>
<feature type="compositionally biased region" description="Basic and acidic residues" evidence="3">
    <location>
        <begin position="29"/>
        <end position="44"/>
    </location>
</feature>
<gene>
    <name evidence="5" type="primary">RPUSD2</name>
    <name evidence="5" type="ORF">HDU87_004388</name>
</gene>
<evidence type="ECO:0000259" key="4">
    <source>
        <dbReference type="Pfam" id="PF00849"/>
    </source>
</evidence>
<evidence type="ECO:0000256" key="2">
    <source>
        <dbReference type="PROSITE-ProRule" id="PRU00182"/>
    </source>
</evidence>